<feature type="compositionally biased region" description="Polar residues" evidence="9">
    <location>
        <begin position="22"/>
        <end position="43"/>
    </location>
</feature>
<dbReference type="PANTHER" id="PTHR35784">
    <property type="entry name" value="MEDIATOR OF RNA POLYMERASE II TRANSCRIPTION SUBUNIT 5"/>
    <property type="match status" value="1"/>
</dbReference>
<evidence type="ECO:0000313" key="12">
    <source>
        <dbReference type="Proteomes" id="UP000265663"/>
    </source>
</evidence>
<dbReference type="CDD" id="cd05233">
    <property type="entry name" value="SDR_c"/>
    <property type="match status" value="1"/>
</dbReference>
<dbReference type="SUPFAM" id="SSF55048">
    <property type="entry name" value="Probable ACP-binding domain of malonyl-CoA ACP transacylase"/>
    <property type="match status" value="1"/>
</dbReference>
<evidence type="ECO:0000256" key="2">
    <source>
        <dbReference type="ARBA" id="ARBA00008782"/>
    </source>
</evidence>
<dbReference type="GO" id="GO:0003712">
    <property type="term" value="F:transcription coregulator activity"/>
    <property type="evidence" value="ECO:0007669"/>
    <property type="project" value="InterPro"/>
</dbReference>
<dbReference type="EMBL" id="KE747806">
    <property type="protein sequence ID" value="RMZ66075.1"/>
    <property type="molecule type" value="Genomic_DNA"/>
</dbReference>
<dbReference type="SMART" id="SM00827">
    <property type="entry name" value="PKS_AT"/>
    <property type="match status" value="1"/>
</dbReference>
<dbReference type="InterPro" id="IPR036291">
    <property type="entry name" value="NAD(P)-bd_dom_sf"/>
</dbReference>
<evidence type="ECO:0000313" key="11">
    <source>
        <dbReference type="EMBL" id="RMZ66075.1"/>
    </source>
</evidence>
<sequence>MASLPGFTTNFPAGYPTFQTRGNTFARGSTSSGESPSAPNTASEPHFDIFDWHPAYQSCQRYFLDHAQHEHGVQAVCALINICLPFQWTDNPLMNASGPLPHSSGPAAYNMPWPRQGPVTNSRGQPAPAWVSLVPFIRRLVITGMDSAGIMHGFFGEDWRKGVGPMHECERRNYLFAAKSVGWAKVKCQYDMSPHESVPYLKPLQEVQLAEIEGAEKTWSQWLAMEDWMMRTNNYKMRTAGHPMDSMVEEWKVFLHRCIASRIPPDVFATAVAQLHAKSPLPGRKLAALVLLRRTASIDPRSLAILEQLLALRKIDASDVLTVTFLHSKDRRSINTGDEKTPKDAQWSNPPELEEIIFHRLHRAFSSEERPINNTEGLRTLIIVTRWMQAMVTSHTSDTMIQAMAGIQQPHQQSINAREGLAMLVIGVIENSKILVILSNPKGKDIRKHFVQSLCSFIPFLHNNSAGSQTSLSLANRLEMSQKQHDFFEKLPDVNGEKNESTGLEVAALQLDAVMELPQVNTRAGLYVFLNALLVARPLTDDFTIISHLHSRYKLEAQNMATDLITAAFDILANAMYRNEQTQTLFYFKSFLANKVPILLTQLSGSVFPMTVEMCITQALSHVDPHAFPSFSQGFDDIMGSNNSLSDVRQDFLNACALHGLITASTVERLLGEAPMQGPPAKRYERKELLDQCKTNFDKVSLYIDELENLDGNAGAIVAAVTDFISHLCETQTTMYLKQLSCLIFRKPQAMDVMLQFVSPPSILRPLCQFLDDWHYDSDQGEHQPVYDEFGAILVLIMTFMYRYDLTYHDIGVGRDSFIAKLMERGHHGMLPDELTEEQGKHLGDWLKGLYDSDKEGLSNDVFTSCRPQEFYLIVPTLFRQTVVACSTGVLSFETVKGGLEYLGETFLLPSLIGGLTWMASYALLQTHNDLDAMIRIFNEVILSTPTSGDAQAMHSTIVAMVSSRLEKCFRTLQRREPNRTTLEPFIQAIKAHSHYERTAYATLKELDQWTNVPHSTLNTSLRHTVQQLSQWASTASLQPNPPSYTHRQIYASLKLLGATRTLRAIVEEVKNQTDAGNGAAALDIGISIICAPMVEDSPVSVDWVGSPIPSPAPKRTRMNLREILKQEFDSAANLVATDALTAETIVRLHRRVEAHFASLGETGLQAPPINIPSVHIADMQSQTISDDLNRAIDDAAAASIVDDISNMDNKALQRSMDELTASEGLDLSSIGMGNGDSGTGDMSTDLGNLPDLDLGDMGSMGMDMDMDMSMGGGGGDDDWGLDFENMKHIYLITLQADHKMPYDLKGRNVLVTGGSAGLGELLSTTFAKEGANVAINYFNRIEPAQKIQKQCQELGVKAVIIKADMTSTSEAKRAIKETLEQLGGLDIILANAGWTRFSEWENLDSMSEEEWDKCWSANVKVPKTLLSEARATFEANPDGGLMITTGSIAAIGQGGSSMPYAITKAAQLQLVKCLAVTVGPKIRVNTVLPGLLLTEWGLKYAPEHIEKLKQQAALKHEAFLDDCVAAFVMLAKNTSMTGQGVQRLGMCTPWLEAFPNTAKPILDEIDDTLQIPLTKTIASGTNAELTKTENAQPAIMATSILILRILEKDFGFKTDERVDITLGHSLGEFAALVAGGYLTFRDALLMVRKRAEVMSKCSQEAVEKDGGEFGMVALVCESEERMQALLDGIHEFLAHGSKADSHDHLPAVQQVTIANLNSKNQIVLSGKISRIHTLLTNLRQFGGHDPRHVRLKSDAPFHSLLMKPAQETMKRILYKQREDGQDIVTWPGIMPCISNVSGRPFQNKEELKDLLARSCAETVQWWKSIKHLHKEEKIRRYVGIGPGKVGRNLVGKEVGMKGSVKGGGVWGITSPKEMEEVVRALDETEHAEVESEVE</sequence>
<keyword evidence="6" id="KW-0804">Transcription</keyword>
<evidence type="ECO:0000256" key="4">
    <source>
        <dbReference type="ARBA" id="ARBA00023015"/>
    </source>
</evidence>
<dbReference type="OrthoDB" id="5322661at2759"/>
<organism evidence="11 12">
    <name type="scientific">Pyrenophora seminiperda CCB06</name>
    <dbReference type="NCBI Taxonomy" id="1302712"/>
    <lineage>
        <taxon>Eukaryota</taxon>
        <taxon>Fungi</taxon>
        <taxon>Dikarya</taxon>
        <taxon>Ascomycota</taxon>
        <taxon>Pezizomycotina</taxon>
        <taxon>Dothideomycetes</taxon>
        <taxon>Pleosporomycetidae</taxon>
        <taxon>Pleosporales</taxon>
        <taxon>Pleosporineae</taxon>
        <taxon>Pleosporaceae</taxon>
        <taxon>Pyrenophora</taxon>
    </lineage>
</organism>
<gene>
    <name evidence="11" type="ORF">GMOD_00005142</name>
</gene>
<dbReference type="InterPro" id="IPR002347">
    <property type="entry name" value="SDR_fam"/>
</dbReference>
<evidence type="ECO:0000256" key="8">
    <source>
        <dbReference type="ARBA" id="ARBA00031256"/>
    </source>
</evidence>
<dbReference type="GO" id="GO:0016740">
    <property type="term" value="F:transferase activity"/>
    <property type="evidence" value="ECO:0007669"/>
    <property type="project" value="InterPro"/>
</dbReference>
<dbReference type="SUPFAM" id="SSF52151">
    <property type="entry name" value="FabD/lysophospholipase-like"/>
    <property type="match status" value="1"/>
</dbReference>
<evidence type="ECO:0000256" key="7">
    <source>
        <dbReference type="ARBA" id="ARBA00023242"/>
    </source>
</evidence>
<reference evidence="11 12" key="1">
    <citation type="journal article" date="2014" name="PLoS ONE">
        <title>De novo Genome Assembly of the Fungal Plant Pathogen Pyrenophora semeniperda.</title>
        <authorList>
            <person name="Soliai M.M."/>
            <person name="Meyer S.E."/>
            <person name="Udall J.A."/>
            <person name="Elzinga D.E."/>
            <person name="Hermansen R.A."/>
            <person name="Bodily P.M."/>
            <person name="Hart A.A."/>
            <person name="Coleman C.E."/>
        </authorList>
    </citation>
    <scope>NUCLEOTIDE SEQUENCE [LARGE SCALE GENOMIC DNA]</scope>
    <source>
        <strain evidence="11 12">CCB06</strain>
        <tissue evidence="11">Mycelium</tissue>
    </source>
</reference>
<dbReference type="GO" id="GO:0006357">
    <property type="term" value="P:regulation of transcription by RNA polymerase II"/>
    <property type="evidence" value="ECO:0007669"/>
    <property type="project" value="InterPro"/>
</dbReference>
<dbReference type="PRINTS" id="PR00081">
    <property type="entry name" value="GDHRDH"/>
</dbReference>
<dbReference type="Proteomes" id="UP000265663">
    <property type="component" value="Unassembled WGS sequence"/>
</dbReference>
<evidence type="ECO:0000256" key="6">
    <source>
        <dbReference type="ARBA" id="ARBA00023163"/>
    </source>
</evidence>
<dbReference type="Gene3D" id="3.40.50.720">
    <property type="entry name" value="NAD(P)-binding Rossmann-like Domain"/>
    <property type="match status" value="1"/>
</dbReference>
<dbReference type="InterPro" id="IPR014801">
    <property type="entry name" value="Mediator_Med5_fun"/>
</dbReference>
<proteinExistence type="inferred from homology"/>
<dbReference type="InterPro" id="IPR016036">
    <property type="entry name" value="Malonyl_transacylase_ACP-bd"/>
</dbReference>
<evidence type="ECO:0000256" key="9">
    <source>
        <dbReference type="SAM" id="MobiDB-lite"/>
    </source>
</evidence>
<evidence type="ECO:0000256" key="5">
    <source>
        <dbReference type="ARBA" id="ARBA00023159"/>
    </source>
</evidence>
<keyword evidence="5" id="KW-0010">Activator</keyword>
<dbReference type="SUPFAM" id="SSF51735">
    <property type="entry name" value="NAD(P)-binding Rossmann-fold domains"/>
    <property type="match status" value="1"/>
</dbReference>
<dbReference type="InterPro" id="IPR014043">
    <property type="entry name" value="Acyl_transferase_dom"/>
</dbReference>
<dbReference type="Gene3D" id="3.30.70.250">
    <property type="entry name" value="Malonyl-CoA ACP transacylase, ACP-binding"/>
    <property type="match status" value="1"/>
</dbReference>
<evidence type="ECO:0000256" key="1">
    <source>
        <dbReference type="ARBA" id="ARBA00004123"/>
    </source>
</evidence>
<evidence type="ECO:0000259" key="10">
    <source>
        <dbReference type="SMART" id="SM00827"/>
    </source>
</evidence>
<keyword evidence="7" id="KW-0539">Nucleus</keyword>
<dbReference type="InterPro" id="IPR016035">
    <property type="entry name" value="Acyl_Trfase/lysoPLipase"/>
</dbReference>
<dbReference type="Pfam" id="PF13561">
    <property type="entry name" value="adh_short_C2"/>
    <property type="match status" value="1"/>
</dbReference>
<dbReference type="GO" id="GO:0016592">
    <property type="term" value="C:mediator complex"/>
    <property type="evidence" value="ECO:0007669"/>
    <property type="project" value="InterPro"/>
</dbReference>
<keyword evidence="4" id="KW-0805">Transcription regulation</keyword>
<dbReference type="Gene3D" id="3.40.366.10">
    <property type="entry name" value="Malonyl-Coenzyme A Acyl Carrier Protein, domain 2"/>
    <property type="match status" value="1"/>
</dbReference>
<feature type="region of interest" description="Disordered" evidence="9">
    <location>
        <begin position="22"/>
        <end position="44"/>
    </location>
</feature>
<feature type="domain" description="Malonyl-CoA:ACP transacylase (MAT)" evidence="10">
    <location>
        <begin position="1536"/>
        <end position="1874"/>
    </location>
</feature>
<comment type="similarity">
    <text evidence="2">Belongs to the Mediator complex subunit 5 family.</text>
</comment>
<evidence type="ECO:0000256" key="3">
    <source>
        <dbReference type="ARBA" id="ARBA00020628"/>
    </source>
</evidence>
<dbReference type="PANTHER" id="PTHR35784:SF1">
    <property type="entry name" value="MEDIATOR OF RNA POLYMERASE II TRANSCRIPTION SUBUNIT 5"/>
    <property type="match status" value="1"/>
</dbReference>
<name>A0A3M7LV32_9PLEO</name>
<protein>
    <recommendedName>
        <fullName evidence="3">Mediator of RNA polymerase II transcription subunit 5</fullName>
    </recommendedName>
    <alternativeName>
        <fullName evidence="8">Mediator complex subunit 5</fullName>
    </alternativeName>
</protein>
<keyword evidence="12" id="KW-1185">Reference proteome</keyword>
<accession>A0A3M7LV32</accession>
<comment type="subcellular location">
    <subcellularLocation>
        <location evidence="1">Nucleus</location>
    </subcellularLocation>
</comment>
<dbReference type="Pfam" id="PF08689">
    <property type="entry name" value="Med5"/>
    <property type="match status" value="1"/>
</dbReference>
<dbReference type="InterPro" id="IPR001227">
    <property type="entry name" value="Ac_transferase_dom_sf"/>
</dbReference>